<proteinExistence type="predicted"/>
<dbReference type="Gene3D" id="3.40.50.1820">
    <property type="entry name" value="alpha/beta hydrolase"/>
    <property type="match status" value="2"/>
</dbReference>
<dbReference type="OrthoDB" id="9955at2"/>
<protein>
    <submittedName>
        <fullName evidence="2">Alpha/beta fold hydrolase</fullName>
    </submittedName>
</protein>
<sequence>MAGCRAAAGSNRGRKRRQAMRHLALALMLLCLVPLAGRAQAPADFYDPQGLGASWGRPGKLLRTAHLPGAPLGATAHRILYQSVGLDGRAIPVSGVVIVPPGPAPASGRPVVAWAHPTTGVEDQCAPSRAQAFFASVQGLDAMLQRGYVVAATDYPGLGMPGPHPYLVGVSEGRAVLDSVRAARTLPQARAGNSFAVWGHSQGGQAALFTGLLARTYAPDLKLVGVAAAAPATELSALLADDIATSGGRNLTAMTLWSWSQIYDAPLGDVVVPEAIPTIQRLADDCIESVFDVFARLGPTRALQRAFLKSEQFYDKQPWRGLLQRNTPGLLPRGVPLFLAQGTADDLVRPQVTRDYADRQCRAGRSVDMLWLPDVGHLFAARDGAEQAISWMADRFAGLPAAGNCVAPAPY</sequence>
<keyword evidence="2" id="KW-0378">Hydrolase</keyword>
<evidence type="ECO:0000313" key="2">
    <source>
        <dbReference type="EMBL" id="RDJ29047.1"/>
    </source>
</evidence>
<dbReference type="PIRSF" id="PIRSF029171">
    <property type="entry name" value="Esterase_LipA"/>
    <property type="match status" value="1"/>
</dbReference>
<dbReference type="GO" id="GO:0016042">
    <property type="term" value="P:lipid catabolic process"/>
    <property type="evidence" value="ECO:0007669"/>
    <property type="project" value="InterPro"/>
</dbReference>
<dbReference type="EMBL" id="QQTP01000001">
    <property type="protein sequence ID" value="RDJ29047.1"/>
    <property type="molecule type" value="Genomic_DNA"/>
</dbReference>
<dbReference type="Pfam" id="PF03583">
    <property type="entry name" value="LIP"/>
    <property type="match status" value="1"/>
</dbReference>
<keyword evidence="1" id="KW-0732">Signal</keyword>
<keyword evidence="3" id="KW-1185">Reference proteome</keyword>
<reference evidence="3" key="1">
    <citation type="submission" date="2018-07" db="EMBL/GenBank/DDBJ databases">
        <authorList>
            <person name="Safronova V.I."/>
            <person name="Chirak E.R."/>
            <person name="Sazanova A.L."/>
        </authorList>
    </citation>
    <scope>NUCLEOTIDE SEQUENCE [LARGE SCALE GENOMIC DNA]</scope>
    <source>
        <strain evidence="3">RCAM04685</strain>
    </source>
</reference>
<organism evidence="2 3">
    <name type="scientific">Bosea caraganae</name>
    <dbReference type="NCBI Taxonomy" id="2763117"/>
    <lineage>
        <taxon>Bacteria</taxon>
        <taxon>Pseudomonadati</taxon>
        <taxon>Pseudomonadota</taxon>
        <taxon>Alphaproteobacteria</taxon>
        <taxon>Hyphomicrobiales</taxon>
        <taxon>Boseaceae</taxon>
        <taxon>Bosea</taxon>
    </lineage>
</organism>
<evidence type="ECO:0000313" key="3">
    <source>
        <dbReference type="Proteomes" id="UP000255207"/>
    </source>
</evidence>
<gene>
    <name evidence="2" type="ORF">DWE98_00230</name>
</gene>
<evidence type="ECO:0000256" key="1">
    <source>
        <dbReference type="SAM" id="SignalP"/>
    </source>
</evidence>
<accession>A0A370LAP8</accession>
<dbReference type="AlphaFoldDB" id="A0A370LAP8"/>
<dbReference type="PANTHER" id="PTHR34853:SF1">
    <property type="entry name" value="LIPASE 5"/>
    <property type="match status" value="1"/>
</dbReference>
<dbReference type="Proteomes" id="UP000255207">
    <property type="component" value="Unassembled WGS sequence"/>
</dbReference>
<feature type="chain" id="PRO_5030068550" evidence="1">
    <location>
        <begin position="42"/>
        <end position="411"/>
    </location>
</feature>
<name>A0A370LAP8_9HYPH</name>
<dbReference type="GO" id="GO:0004806">
    <property type="term" value="F:triacylglycerol lipase activity"/>
    <property type="evidence" value="ECO:0007669"/>
    <property type="project" value="InterPro"/>
</dbReference>
<comment type="caution">
    <text evidence="2">The sequence shown here is derived from an EMBL/GenBank/DDBJ whole genome shotgun (WGS) entry which is preliminary data.</text>
</comment>
<dbReference type="SUPFAM" id="SSF53474">
    <property type="entry name" value="alpha/beta-Hydrolases"/>
    <property type="match status" value="1"/>
</dbReference>
<dbReference type="PANTHER" id="PTHR34853">
    <property type="match status" value="1"/>
</dbReference>
<feature type="signal peptide" evidence="1">
    <location>
        <begin position="1"/>
        <end position="41"/>
    </location>
</feature>
<dbReference type="InterPro" id="IPR005152">
    <property type="entry name" value="Lipase_secreted"/>
</dbReference>
<dbReference type="InterPro" id="IPR029058">
    <property type="entry name" value="AB_hydrolase_fold"/>
</dbReference>